<keyword evidence="5 9" id="KW-0067">ATP-binding</keyword>
<dbReference type="GO" id="GO:0006529">
    <property type="term" value="P:asparagine biosynthetic process"/>
    <property type="evidence" value="ECO:0007669"/>
    <property type="project" value="UniProtKB-KW"/>
</dbReference>
<dbReference type="OrthoDB" id="9763290at2"/>
<evidence type="ECO:0000256" key="4">
    <source>
        <dbReference type="ARBA" id="ARBA00022741"/>
    </source>
</evidence>
<dbReference type="CDD" id="cd00712">
    <property type="entry name" value="AsnB"/>
    <property type="match status" value="1"/>
</dbReference>
<dbReference type="PANTHER" id="PTHR43284">
    <property type="entry name" value="ASPARAGINE SYNTHETASE (GLUTAMINE-HYDROLYZING)"/>
    <property type="match status" value="1"/>
</dbReference>
<evidence type="ECO:0000256" key="1">
    <source>
        <dbReference type="ARBA" id="ARBA00005187"/>
    </source>
</evidence>
<evidence type="ECO:0000256" key="7">
    <source>
        <dbReference type="ARBA" id="ARBA00022962"/>
    </source>
</evidence>
<evidence type="ECO:0000256" key="8">
    <source>
        <dbReference type="ARBA" id="ARBA00048741"/>
    </source>
</evidence>
<dbReference type="SUPFAM" id="SSF56235">
    <property type="entry name" value="N-terminal nucleophile aminohydrolases (Ntn hydrolases)"/>
    <property type="match status" value="1"/>
</dbReference>
<accession>A0A1D8TWU5</accession>
<dbReference type="EMBL" id="CP017599">
    <property type="protein sequence ID" value="AOX02108.1"/>
    <property type="molecule type" value="Genomic_DNA"/>
</dbReference>
<dbReference type="Gene3D" id="3.60.20.10">
    <property type="entry name" value="Glutamine Phosphoribosylpyrophosphate, subunit 1, domain 1"/>
    <property type="match status" value="1"/>
</dbReference>
<dbReference type="PANTHER" id="PTHR43284:SF1">
    <property type="entry name" value="ASPARAGINE SYNTHETASE"/>
    <property type="match status" value="1"/>
</dbReference>
<evidence type="ECO:0000259" key="10">
    <source>
        <dbReference type="PROSITE" id="PS51278"/>
    </source>
</evidence>
<dbReference type="RefSeq" id="WP_070394532.1">
    <property type="nucleotide sequence ID" value="NZ_CP017599.1"/>
</dbReference>
<proteinExistence type="inferred from homology"/>
<dbReference type="GO" id="GO:0004066">
    <property type="term" value="F:asparagine synthase (glutamine-hydrolyzing) activity"/>
    <property type="evidence" value="ECO:0007669"/>
    <property type="project" value="UniProtKB-EC"/>
</dbReference>
<dbReference type="STRING" id="1458985.BJP34_24090"/>
<comment type="pathway">
    <text evidence="1">Amino-acid biosynthesis; L-asparagine biosynthesis; L-asparagine from L-aspartate (L-Gln route): step 1/1.</text>
</comment>
<dbReference type="GO" id="GO:0005524">
    <property type="term" value="F:ATP binding"/>
    <property type="evidence" value="ECO:0007669"/>
    <property type="project" value="UniProtKB-KW"/>
</dbReference>
<dbReference type="InterPro" id="IPR006426">
    <property type="entry name" value="Asn_synth_AEB"/>
</dbReference>
<evidence type="ECO:0000256" key="3">
    <source>
        <dbReference type="ARBA" id="ARBA00012737"/>
    </source>
</evidence>
<dbReference type="InterPro" id="IPR014729">
    <property type="entry name" value="Rossmann-like_a/b/a_fold"/>
</dbReference>
<keyword evidence="6" id="KW-0028">Amino-acid biosynthesis</keyword>
<evidence type="ECO:0000256" key="6">
    <source>
        <dbReference type="ARBA" id="ARBA00022888"/>
    </source>
</evidence>
<protein>
    <recommendedName>
        <fullName evidence="3">asparagine synthase (glutamine-hydrolyzing)</fullName>
        <ecNumber evidence="3">6.3.5.4</ecNumber>
    </recommendedName>
</protein>
<comment type="catalytic activity">
    <reaction evidence="8">
        <text>L-aspartate + L-glutamine + ATP + H2O = L-asparagine + L-glutamate + AMP + diphosphate + H(+)</text>
        <dbReference type="Rhea" id="RHEA:12228"/>
        <dbReference type="ChEBI" id="CHEBI:15377"/>
        <dbReference type="ChEBI" id="CHEBI:15378"/>
        <dbReference type="ChEBI" id="CHEBI:29985"/>
        <dbReference type="ChEBI" id="CHEBI:29991"/>
        <dbReference type="ChEBI" id="CHEBI:30616"/>
        <dbReference type="ChEBI" id="CHEBI:33019"/>
        <dbReference type="ChEBI" id="CHEBI:58048"/>
        <dbReference type="ChEBI" id="CHEBI:58359"/>
        <dbReference type="ChEBI" id="CHEBI:456215"/>
        <dbReference type="EC" id="6.3.5.4"/>
    </reaction>
</comment>
<dbReference type="SUPFAM" id="SSF52402">
    <property type="entry name" value="Adenine nucleotide alpha hydrolases-like"/>
    <property type="match status" value="1"/>
</dbReference>
<dbReference type="NCBIfam" id="NF033535">
    <property type="entry name" value="lass_lactam_cya"/>
    <property type="match status" value="1"/>
</dbReference>
<dbReference type="Proteomes" id="UP000177870">
    <property type="component" value="Chromosome"/>
</dbReference>
<dbReference type="InterPro" id="IPR029055">
    <property type="entry name" value="Ntn_hydrolases_N"/>
</dbReference>
<dbReference type="InterPro" id="IPR017932">
    <property type="entry name" value="GATase_2_dom"/>
</dbReference>
<gene>
    <name evidence="11" type="ORF">BJP34_24090</name>
</gene>
<evidence type="ECO:0000256" key="5">
    <source>
        <dbReference type="ARBA" id="ARBA00022840"/>
    </source>
</evidence>
<dbReference type="InterPro" id="IPR001962">
    <property type="entry name" value="Asn_synthase"/>
</dbReference>
<dbReference type="KEGG" id="mpro:BJP34_24090"/>
<evidence type="ECO:0000256" key="2">
    <source>
        <dbReference type="ARBA" id="ARBA00005752"/>
    </source>
</evidence>
<dbReference type="PIRSF" id="PIRSF001589">
    <property type="entry name" value="Asn_synthetase_glu-h"/>
    <property type="match status" value="1"/>
</dbReference>
<dbReference type="AlphaFoldDB" id="A0A1D8TWU5"/>
<feature type="binding site" evidence="9">
    <location>
        <position position="101"/>
    </location>
    <ligand>
        <name>L-glutamine</name>
        <dbReference type="ChEBI" id="CHEBI:58359"/>
    </ligand>
</feature>
<keyword evidence="4 9" id="KW-0547">Nucleotide-binding</keyword>
<organism evidence="11 12">
    <name type="scientific">Moorena producens PAL-8-15-08-1</name>
    <dbReference type="NCBI Taxonomy" id="1458985"/>
    <lineage>
        <taxon>Bacteria</taxon>
        <taxon>Bacillati</taxon>
        <taxon>Cyanobacteriota</taxon>
        <taxon>Cyanophyceae</taxon>
        <taxon>Coleofasciculales</taxon>
        <taxon>Coleofasciculaceae</taxon>
        <taxon>Moorena</taxon>
    </lineage>
</organism>
<keyword evidence="6" id="KW-0061">Asparagine biosynthesis</keyword>
<dbReference type="Pfam" id="PF00733">
    <property type="entry name" value="Asn_synthase"/>
    <property type="match status" value="1"/>
</dbReference>
<reference evidence="12" key="1">
    <citation type="submission" date="2016-10" db="EMBL/GenBank/DDBJ databases">
        <title>Comparative genomics uncovers the prolific and rare metabolic potential of the cyanobacterial genus Moorea.</title>
        <authorList>
            <person name="Leao T."/>
            <person name="Castelao G."/>
            <person name="Korobeynikov A."/>
            <person name="Monroe E.A."/>
            <person name="Podell S."/>
            <person name="Glukhov E."/>
            <person name="Allen E."/>
            <person name="Gerwick W.H."/>
            <person name="Gerwick L."/>
        </authorList>
    </citation>
    <scope>NUCLEOTIDE SEQUENCE [LARGE SCALE GENOMIC DNA]</scope>
    <source>
        <strain evidence="12">PAL-8-15-08-1</strain>
    </source>
</reference>
<evidence type="ECO:0000313" key="11">
    <source>
        <dbReference type="EMBL" id="AOX02108.1"/>
    </source>
</evidence>
<sequence>MSGIVGIYNLDGRPVEREKIGGMVDILAHRGPDGAEVWCDDRCVGLGHRMLWTTPESLLEQLPLKDRTGNLILTADARIDNRDELISALELNDRPAEKITDSNLILAAYEKWGRDCPGKLIGDFAFAIWDKRKQLLFCARDYMGVKPFYYHYQPGKLFVFASEIKGLFCLDAVPRNVNEAKVGIYLCQLSGFAKLKPDTFYQDILRLLPAHWMEVSQNGIESQSFWDLDAEAKKIQQTLKTDADYVEEFRKRFTEAIGCRLRSAYPVASTLSGGVDSSSVSCVARNLLREKNSDAELLTIYSDCDTPSADETAYVDTVLAQGGFKHHVAKVGNPISAAQTVTPWLDQPVQMPTPAMLLAIVREVKQQGARVVLTGHDGDTIVSHGTDYPHELLELGEWEKLLKIVEGRYQNKSDSAKEIEADLYQYIVPYATELIKKFEWHNYISIFYKSANYWQFNPPRNIKLFLRSIYNNFPMLNWNHYNSIIAKSLAKSIKLGKLLRDEFNYQFGYLPTEYLNHYRAITSGNMQEGSEQIDGISAAVSIEPRHPFLDKRVIELCLAAPAHLKYCNGFGRGVMRRAMKGILPEEVRRRRSKVDFYGFIINRMETAESSVIKKLLLEQKSNLFHYLNTNAVQEDYQKFSNSAAKWQQRRREARMINCAIYLSLWLKLID</sequence>
<feature type="domain" description="Glutamine amidotransferase type-2" evidence="10">
    <location>
        <begin position="2"/>
        <end position="218"/>
    </location>
</feature>
<dbReference type="InterPro" id="IPR051786">
    <property type="entry name" value="ASN_synthetase/amidase"/>
</dbReference>
<dbReference type="PROSITE" id="PS51278">
    <property type="entry name" value="GATASE_TYPE_2"/>
    <property type="match status" value="1"/>
</dbReference>
<comment type="similarity">
    <text evidence="2">Belongs to the asparagine synthetase family.</text>
</comment>
<evidence type="ECO:0000313" key="12">
    <source>
        <dbReference type="Proteomes" id="UP000177870"/>
    </source>
</evidence>
<name>A0A1D8TWU5_9CYAN</name>
<keyword evidence="7" id="KW-0315">Glutamine amidotransferase</keyword>
<dbReference type="EC" id="6.3.5.4" evidence="3"/>
<evidence type="ECO:0000256" key="9">
    <source>
        <dbReference type="PIRSR" id="PIRSR001589-2"/>
    </source>
</evidence>
<dbReference type="Gene3D" id="3.40.50.620">
    <property type="entry name" value="HUPs"/>
    <property type="match status" value="2"/>
</dbReference>
<dbReference type="Pfam" id="PF13537">
    <property type="entry name" value="GATase_7"/>
    <property type="match status" value="1"/>
</dbReference>
<dbReference type="InterPro" id="IPR033738">
    <property type="entry name" value="AsnB_N"/>
</dbReference>